<feature type="binding site" evidence="10">
    <location>
        <position position="84"/>
    </location>
    <ligand>
        <name>Na(+)</name>
        <dbReference type="ChEBI" id="CHEBI:29101"/>
        <note>structural</note>
    </ligand>
</feature>
<comment type="function">
    <text evidence="9 10">Fluoride-specific ion channel. Important for reducing fluoride concentration in the cell, thus reducing its toxicity.</text>
</comment>
<feature type="transmembrane region" description="Helical" evidence="10">
    <location>
        <begin position="39"/>
        <end position="59"/>
    </location>
</feature>
<evidence type="ECO:0000256" key="8">
    <source>
        <dbReference type="ARBA" id="ARBA00035585"/>
    </source>
</evidence>
<sequence>MLHQDPRAWAAVGVGGALGTAAREGLVLAVPWTGELPVVILAINVVGAFVLGALLEALVRSGPDVGRRRAARLAVGTGFCGGFTTYSTLATGTALLLGHGHVATAVLYGVLTLGLGALATIGGIAWGVALARRPAAPAAGS</sequence>
<dbReference type="EMBL" id="BSUJ01000001">
    <property type="protein sequence ID" value="GMA20948.1"/>
    <property type="molecule type" value="Genomic_DNA"/>
</dbReference>
<comment type="activity regulation">
    <text evidence="10">Na(+) is not transported, but it plays an essential structural role and its presence is essential for fluoride channel function.</text>
</comment>
<dbReference type="Proteomes" id="UP001157109">
    <property type="component" value="Unassembled WGS sequence"/>
</dbReference>
<evidence type="ECO:0000256" key="6">
    <source>
        <dbReference type="ARBA" id="ARBA00023303"/>
    </source>
</evidence>
<comment type="catalytic activity">
    <reaction evidence="8">
        <text>fluoride(in) = fluoride(out)</text>
        <dbReference type="Rhea" id="RHEA:76159"/>
        <dbReference type="ChEBI" id="CHEBI:17051"/>
    </reaction>
    <physiologicalReaction direction="left-to-right" evidence="8">
        <dbReference type="Rhea" id="RHEA:76160"/>
    </physiologicalReaction>
</comment>
<organism evidence="11 12">
    <name type="scientific">Arsenicicoccus piscis</name>
    <dbReference type="NCBI Taxonomy" id="673954"/>
    <lineage>
        <taxon>Bacteria</taxon>
        <taxon>Bacillati</taxon>
        <taxon>Actinomycetota</taxon>
        <taxon>Actinomycetes</taxon>
        <taxon>Micrococcales</taxon>
        <taxon>Intrasporangiaceae</taxon>
        <taxon>Arsenicicoccus</taxon>
    </lineage>
</organism>
<keyword evidence="4 10" id="KW-1133">Transmembrane helix</keyword>
<keyword evidence="10" id="KW-0479">Metal-binding</keyword>
<dbReference type="PANTHER" id="PTHR28259:SF1">
    <property type="entry name" value="FLUORIDE EXPORT PROTEIN 1-RELATED"/>
    <property type="match status" value="1"/>
</dbReference>
<keyword evidence="3 10" id="KW-0812">Transmembrane</keyword>
<keyword evidence="6 10" id="KW-0407">Ion channel</keyword>
<evidence type="ECO:0000256" key="1">
    <source>
        <dbReference type="ARBA" id="ARBA00004651"/>
    </source>
</evidence>
<evidence type="ECO:0000256" key="10">
    <source>
        <dbReference type="HAMAP-Rule" id="MF_00454"/>
    </source>
</evidence>
<accession>A0ABQ6HTD6</accession>
<dbReference type="PANTHER" id="PTHR28259">
    <property type="entry name" value="FLUORIDE EXPORT PROTEIN 1-RELATED"/>
    <property type="match status" value="1"/>
</dbReference>
<proteinExistence type="inferred from homology"/>
<comment type="similarity">
    <text evidence="7 10">Belongs to the fluoride channel Fluc/FEX (TC 1.A.43) family.</text>
</comment>
<comment type="subcellular location">
    <subcellularLocation>
        <location evidence="1 10">Cell membrane</location>
        <topology evidence="1 10">Multi-pass membrane protein</topology>
    </subcellularLocation>
</comment>
<comment type="caution">
    <text evidence="11">The sequence shown here is derived from an EMBL/GenBank/DDBJ whole genome shotgun (WGS) entry which is preliminary data.</text>
</comment>
<dbReference type="Pfam" id="PF02537">
    <property type="entry name" value="CRCB"/>
    <property type="match status" value="1"/>
</dbReference>
<keyword evidence="10" id="KW-0406">Ion transport</keyword>
<evidence type="ECO:0000256" key="4">
    <source>
        <dbReference type="ARBA" id="ARBA00022989"/>
    </source>
</evidence>
<name>A0ABQ6HTD6_9MICO</name>
<dbReference type="InterPro" id="IPR003691">
    <property type="entry name" value="FluC"/>
</dbReference>
<evidence type="ECO:0000256" key="9">
    <source>
        <dbReference type="ARBA" id="ARBA00049940"/>
    </source>
</evidence>
<reference evidence="12" key="1">
    <citation type="journal article" date="2019" name="Int. J. Syst. Evol. Microbiol.">
        <title>The Global Catalogue of Microorganisms (GCM) 10K type strain sequencing project: providing services to taxonomists for standard genome sequencing and annotation.</title>
        <authorList>
            <consortium name="The Broad Institute Genomics Platform"/>
            <consortium name="The Broad Institute Genome Sequencing Center for Infectious Disease"/>
            <person name="Wu L."/>
            <person name="Ma J."/>
        </authorList>
    </citation>
    <scope>NUCLEOTIDE SEQUENCE [LARGE SCALE GENOMIC DNA]</scope>
    <source>
        <strain evidence="12">NBRC 105830</strain>
    </source>
</reference>
<keyword evidence="10" id="KW-0915">Sodium</keyword>
<dbReference type="HAMAP" id="MF_00454">
    <property type="entry name" value="FluC"/>
    <property type="match status" value="1"/>
</dbReference>
<evidence type="ECO:0000256" key="7">
    <source>
        <dbReference type="ARBA" id="ARBA00035120"/>
    </source>
</evidence>
<protein>
    <recommendedName>
        <fullName evidence="10">Fluoride-specific ion channel FluC</fullName>
    </recommendedName>
</protein>
<keyword evidence="5 10" id="KW-0472">Membrane</keyword>
<evidence type="ECO:0000256" key="5">
    <source>
        <dbReference type="ARBA" id="ARBA00023136"/>
    </source>
</evidence>
<evidence type="ECO:0000256" key="3">
    <source>
        <dbReference type="ARBA" id="ARBA00022692"/>
    </source>
</evidence>
<keyword evidence="12" id="KW-1185">Reference proteome</keyword>
<gene>
    <name evidence="10 11" type="primary">crcB</name>
    <name evidence="10" type="synonym">fluC</name>
    <name evidence="11" type="ORF">GCM10025862_29690</name>
</gene>
<feature type="binding site" evidence="10">
    <location>
        <position position="81"/>
    </location>
    <ligand>
        <name>Na(+)</name>
        <dbReference type="ChEBI" id="CHEBI:29101"/>
        <note>structural</note>
    </ligand>
</feature>
<keyword evidence="2 10" id="KW-1003">Cell membrane</keyword>
<evidence type="ECO:0000313" key="12">
    <source>
        <dbReference type="Proteomes" id="UP001157109"/>
    </source>
</evidence>
<keyword evidence="10" id="KW-0813">Transport</keyword>
<evidence type="ECO:0000256" key="2">
    <source>
        <dbReference type="ARBA" id="ARBA00022475"/>
    </source>
</evidence>
<evidence type="ECO:0000313" key="11">
    <source>
        <dbReference type="EMBL" id="GMA20948.1"/>
    </source>
</evidence>
<feature type="transmembrane region" description="Helical" evidence="10">
    <location>
        <begin position="71"/>
        <end position="99"/>
    </location>
</feature>
<feature type="transmembrane region" description="Helical" evidence="10">
    <location>
        <begin position="105"/>
        <end position="131"/>
    </location>
</feature>